<evidence type="ECO:0000313" key="5">
    <source>
        <dbReference type="Proteomes" id="UP000254343"/>
    </source>
</evidence>
<dbReference type="AlphaFoldDB" id="A0A380W2L8"/>
<dbReference type="GO" id="GO:0000150">
    <property type="term" value="F:DNA strand exchange activity"/>
    <property type="evidence" value="ECO:0007669"/>
    <property type="project" value="InterPro"/>
</dbReference>
<dbReference type="InterPro" id="IPR036162">
    <property type="entry name" value="Resolvase-like_N_sf"/>
</dbReference>
<organism evidence="4 5">
    <name type="scientific">Afipia felis</name>
    <name type="common">Cat scratch disease bacillus</name>
    <dbReference type="NCBI Taxonomy" id="1035"/>
    <lineage>
        <taxon>Bacteria</taxon>
        <taxon>Pseudomonadati</taxon>
        <taxon>Pseudomonadota</taxon>
        <taxon>Alphaproteobacteria</taxon>
        <taxon>Hyphomicrobiales</taxon>
        <taxon>Nitrobacteraceae</taxon>
        <taxon>Afipia</taxon>
    </lineage>
</organism>
<evidence type="ECO:0000313" key="4">
    <source>
        <dbReference type="EMBL" id="SUU83110.1"/>
    </source>
</evidence>
<dbReference type="Proteomes" id="UP000254343">
    <property type="component" value="Unassembled WGS sequence"/>
</dbReference>
<name>A0A380W2L8_AFIFE</name>
<dbReference type="OrthoDB" id="2290206at2"/>
<dbReference type="InterPro" id="IPR006119">
    <property type="entry name" value="Resolv_N"/>
</dbReference>
<protein>
    <submittedName>
        <fullName evidence="4">DNA-invertase hin</fullName>
    </submittedName>
</protein>
<feature type="domain" description="Resolvase/invertase-type recombinase catalytic" evidence="3">
    <location>
        <begin position="3"/>
        <end position="138"/>
    </location>
</feature>
<dbReference type="InterPro" id="IPR050639">
    <property type="entry name" value="SSR_resolvase"/>
</dbReference>
<proteinExistence type="predicted"/>
<dbReference type="CDD" id="cd00338">
    <property type="entry name" value="Ser_Recombinase"/>
    <property type="match status" value="1"/>
</dbReference>
<evidence type="ECO:0000256" key="2">
    <source>
        <dbReference type="ARBA" id="ARBA00023172"/>
    </source>
</evidence>
<keyword evidence="1" id="KW-0238">DNA-binding</keyword>
<dbReference type="Pfam" id="PF00239">
    <property type="entry name" value="Resolvase"/>
    <property type="match status" value="1"/>
</dbReference>
<dbReference type="Gene3D" id="3.40.50.1390">
    <property type="entry name" value="Resolvase, N-terminal catalytic domain"/>
    <property type="match status" value="1"/>
</dbReference>
<dbReference type="GO" id="GO:0003677">
    <property type="term" value="F:DNA binding"/>
    <property type="evidence" value="ECO:0007669"/>
    <property type="project" value="UniProtKB-KW"/>
</dbReference>
<evidence type="ECO:0000259" key="3">
    <source>
        <dbReference type="PROSITE" id="PS51736"/>
    </source>
</evidence>
<dbReference type="EMBL" id="UIGB01000001">
    <property type="protein sequence ID" value="SUU83110.1"/>
    <property type="molecule type" value="Genomic_DNA"/>
</dbReference>
<dbReference type="PANTHER" id="PTHR30461">
    <property type="entry name" value="DNA-INVERTASE FROM LAMBDOID PROPHAGE"/>
    <property type="match status" value="1"/>
</dbReference>
<dbReference type="SMART" id="SM00857">
    <property type="entry name" value="Resolvase"/>
    <property type="match status" value="1"/>
</dbReference>
<dbReference type="SUPFAM" id="SSF53041">
    <property type="entry name" value="Resolvase-like"/>
    <property type="match status" value="1"/>
</dbReference>
<dbReference type="PANTHER" id="PTHR30461:SF2">
    <property type="entry name" value="SERINE RECOMBINASE PINE-RELATED"/>
    <property type="match status" value="1"/>
</dbReference>
<evidence type="ECO:0000256" key="1">
    <source>
        <dbReference type="ARBA" id="ARBA00023125"/>
    </source>
</evidence>
<gene>
    <name evidence="4" type="primary">hin_1</name>
    <name evidence="4" type="ORF">NCTC12722_00270</name>
</gene>
<accession>A0A380W2L8</accession>
<dbReference type="RefSeq" id="WP_002717891.1">
    <property type="nucleotide sequence ID" value="NZ_UFSI01000001.1"/>
</dbReference>
<keyword evidence="2" id="KW-0233">DNA recombination</keyword>
<sequence>MTKFIAYYRVSTERQGKSGLGLAAQRTKVANYAAGIGQIIAEFCDVQSGRDDDRSELQKALALAKRKQAKLIIARLDRFSRRVSFIAQIMEQGIGLVCAEMPNASDFQLHIFAALAQEERRLISERTKAALAEARRRGKVLGSNGKYLAAKNRASADEFAVSFKSKLNAELLGQSYSKIANHLNNNGAVTVTGRKFYAQTVKNYLKRLGYDPTEPAQPPVTSRVFCND</sequence>
<dbReference type="PROSITE" id="PS51736">
    <property type="entry name" value="RECOMBINASES_3"/>
    <property type="match status" value="1"/>
</dbReference>
<reference evidence="4 5" key="1">
    <citation type="submission" date="2018-06" db="EMBL/GenBank/DDBJ databases">
        <authorList>
            <consortium name="Pathogen Informatics"/>
            <person name="Doyle S."/>
        </authorList>
    </citation>
    <scope>NUCLEOTIDE SEQUENCE [LARGE SCALE GENOMIC DNA]</scope>
    <source>
        <strain evidence="4 5">NCTC12722</strain>
    </source>
</reference>